<protein>
    <recommendedName>
        <fullName evidence="3">Lipoprotein</fullName>
    </recommendedName>
</protein>
<organism evidence="1 2">
    <name type="scientific">Mycoplana azooxidifex</name>
    <dbReference type="NCBI Taxonomy" id="1636188"/>
    <lineage>
        <taxon>Bacteria</taxon>
        <taxon>Pseudomonadati</taxon>
        <taxon>Pseudomonadota</taxon>
        <taxon>Alphaproteobacteria</taxon>
        <taxon>Hyphomicrobiales</taxon>
        <taxon>Rhizobiaceae</taxon>
        <taxon>Mycoplana</taxon>
    </lineage>
</organism>
<evidence type="ECO:0008006" key="3">
    <source>
        <dbReference type="Google" id="ProtNLM"/>
    </source>
</evidence>
<gene>
    <name evidence="1" type="ORF">GGQ64_001082</name>
</gene>
<name>A0A7W6D352_9HYPH</name>
<evidence type="ECO:0000313" key="2">
    <source>
        <dbReference type="Proteomes" id="UP000574761"/>
    </source>
</evidence>
<keyword evidence="2" id="KW-1185">Reference proteome</keyword>
<dbReference type="Proteomes" id="UP000574761">
    <property type="component" value="Unassembled WGS sequence"/>
</dbReference>
<comment type="caution">
    <text evidence="1">The sequence shown here is derived from an EMBL/GenBank/DDBJ whole genome shotgun (WGS) entry which is preliminary data.</text>
</comment>
<accession>A0A7W6D352</accession>
<sequence length="182" mass="18822">MIGKTRRLLGISLLAIAAGCSQTDKPGEMGVAGGTGQQASQQPSVIQGACPQVYLREGTAVHRAYARGAKDDPEKLLFQATLSATTRQCVQNESNLTVTVMAQGRVVSGPAGAAGAVALPIRVAATDGDKTLYSNLSKFSVTIPPEGTAQYVFTDAQVVLPGGAGSFSKIYVGFDEGPYNTQ</sequence>
<proteinExistence type="predicted"/>
<dbReference type="RefSeq" id="WP_183800168.1">
    <property type="nucleotide sequence ID" value="NZ_JACIEE010000002.1"/>
</dbReference>
<dbReference type="PROSITE" id="PS51257">
    <property type="entry name" value="PROKAR_LIPOPROTEIN"/>
    <property type="match status" value="1"/>
</dbReference>
<reference evidence="1 2" key="1">
    <citation type="submission" date="2020-08" db="EMBL/GenBank/DDBJ databases">
        <title>Genomic Encyclopedia of Type Strains, Phase IV (KMG-IV): sequencing the most valuable type-strain genomes for metagenomic binning, comparative biology and taxonomic classification.</title>
        <authorList>
            <person name="Goeker M."/>
        </authorList>
    </citation>
    <scope>NUCLEOTIDE SEQUENCE [LARGE SCALE GENOMIC DNA]</scope>
    <source>
        <strain evidence="1 2">DSM 100211</strain>
    </source>
</reference>
<dbReference type="EMBL" id="JACIEE010000002">
    <property type="protein sequence ID" value="MBB3975895.1"/>
    <property type="molecule type" value="Genomic_DNA"/>
</dbReference>
<dbReference type="AlphaFoldDB" id="A0A7W6D352"/>
<evidence type="ECO:0000313" key="1">
    <source>
        <dbReference type="EMBL" id="MBB3975895.1"/>
    </source>
</evidence>